<comment type="subcellular location">
    <subcellularLocation>
        <location evidence="1">Cell membrane</location>
        <topology evidence="1">Multi-pass membrane protein</topology>
    </subcellularLocation>
</comment>
<feature type="region of interest" description="Disordered" evidence="10">
    <location>
        <begin position="271"/>
        <end position="291"/>
    </location>
</feature>
<reference evidence="13" key="1">
    <citation type="submission" date="2018-09" db="EMBL/GenBank/DDBJ databases">
        <authorList>
            <person name="Nielsen S.K.D."/>
            <person name="Koch T.L."/>
            <person name="Hauser F."/>
            <person name="Garm A."/>
            <person name="Grimmelikhuijzen C.J.P."/>
        </authorList>
    </citation>
    <scope>NUCLEOTIDE SEQUENCE</scope>
</reference>
<keyword evidence="7 9" id="KW-0675">Receptor</keyword>
<evidence type="ECO:0000313" key="13">
    <source>
        <dbReference type="EMBL" id="QBL02581.1"/>
    </source>
</evidence>
<evidence type="ECO:0000256" key="10">
    <source>
        <dbReference type="SAM" id="MobiDB-lite"/>
    </source>
</evidence>
<dbReference type="Pfam" id="PF00001">
    <property type="entry name" value="7tm_1"/>
    <property type="match status" value="1"/>
</dbReference>
<dbReference type="PANTHER" id="PTHR22752">
    <property type="entry name" value="G PROTEIN-COUPLED RECEPTOR"/>
    <property type="match status" value="1"/>
</dbReference>
<evidence type="ECO:0000256" key="2">
    <source>
        <dbReference type="ARBA" id="ARBA00022475"/>
    </source>
</evidence>
<keyword evidence="4 11" id="KW-1133">Transmembrane helix</keyword>
<evidence type="ECO:0000256" key="4">
    <source>
        <dbReference type="ARBA" id="ARBA00022989"/>
    </source>
</evidence>
<evidence type="ECO:0000256" key="11">
    <source>
        <dbReference type="SAM" id="Phobius"/>
    </source>
</evidence>
<dbReference type="InterPro" id="IPR017452">
    <property type="entry name" value="GPCR_Rhodpsn_7TM"/>
</dbReference>
<name>A0A481ZLH5_TRICY</name>
<feature type="transmembrane region" description="Helical" evidence="11">
    <location>
        <begin position="71"/>
        <end position="98"/>
    </location>
</feature>
<evidence type="ECO:0000256" key="5">
    <source>
        <dbReference type="ARBA" id="ARBA00023040"/>
    </source>
</evidence>
<evidence type="ECO:0000256" key="1">
    <source>
        <dbReference type="ARBA" id="ARBA00004651"/>
    </source>
</evidence>
<keyword evidence="2" id="KW-1003">Cell membrane</keyword>
<keyword evidence="8 9" id="KW-0807">Transducer</keyword>
<organism evidence="13">
    <name type="scientific">Tripedalia cystophora</name>
    <name type="common">Mangrove box jellyfish</name>
    <dbReference type="NCBI Taxonomy" id="6141"/>
    <lineage>
        <taxon>Eukaryota</taxon>
        <taxon>Metazoa</taxon>
        <taxon>Cnidaria</taxon>
        <taxon>Cubozoa</taxon>
        <taxon>Carybdeida</taxon>
        <taxon>Tripedaliidae</taxon>
        <taxon>Tripedalia</taxon>
    </lineage>
</organism>
<accession>A0A481ZLH5</accession>
<feature type="transmembrane region" description="Helical" evidence="11">
    <location>
        <begin position="105"/>
        <end position="127"/>
    </location>
</feature>
<dbReference type="PROSITE" id="PS50262">
    <property type="entry name" value="G_PROTEIN_RECEP_F1_2"/>
    <property type="match status" value="1"/>
</dbReference>
<dbReference type="CDD" id="cd00637">
    <property type="entry name" value="7tm_classA_rhodopsin-like"/>
    <property type="match status" value="1"/>
</dbReference>
<feature type="transmembrane region" description="Helical" evidence="11">
    <location>
        <begin position="303"/>
        <end position="323"/>
    </location>
</feature>
<evidence type="ECO:0000256" key="9">
    <source>
        <dbReference type="RuleBase" id="RU000688"/>
    </source>
</evidence>
<comment type="similarity">
    <text evidence="9">Belongs to the G-protein coupled receptor 1 family.</text>
</comment>
<dbReference type="SUPFAM" id="SSF81321">
    <property type="entry name" value="Family A G protein-coupled receptor-like"/>
    <property type="match status" value="1"/>
</dbReference>
<feature type="compositionally biased region" description="Basic and acidic residues" evidence="10">
    <location>
        <begin position="271"/>
        <end position="287"/>
    </location>
</feature>
<feature type="transmembrane region" description="Helical" evidence="11">
    <location>
        <begin position="228"/>
        <end position="249"/>
    </location>
</feature>
<evidence type="ECO:0000256" key="3">
    <source>
        <dbReference type="ARBA" id="ARBA00022692"/>
    </source>
</evidence>
<evidence type="ECO:0000256" key="8">
    <source>
        <dbReference type="ARBA" id="ARBA00023224"/>
    </source>
</evidence>
<dbReference type="PROSITE" id="PS00237">
    <property type="entry name" value="G_PROTEIN_RECEP_F1_1"/>
    <property type="match status" value="1"/>
</dbReference>
<evidence type="ECO:0000256" key="6">
    <source>
        <dbReference type="ARBA" id="ARBA00023136"/>
    </source>
</evidence>
<feature type="domain" description="G-protein coupled receptors family 1 profile" evidence="12">
    <location>
        <begin position="88"/>
        <end position="358"/>
    </location>
</feature>
<proteinExistence type="evidence at transcript level"/>
<evidence type="ECO:0000259" key="12">
    <source>
        <dbReference type="PROSITE" id="PS50262"/>
    </source>
</evidence>
<dbReference type="PRINTS" id="PR00237">
    <property type="entry name" value="GPCRRHODOPSN"/>
</dbReference>
<feature type="transmembrane region" description="Helical" evidence="11">
    <location>
        <begin position="147"/>
        <end position="167"/>
    </location>
</feature>
<dbReference type="InterPro" id="IPR000276">
    <property type="entry name" value="GPCR_Rhodpsn"/>
</dbReference>
<keyword evidence="6 11" id="KW-0472">Membrane</keyword>
<dbReference type="GO" id="GO:0005886">
    <property type="term" value="C:plasma membrane"/>
    <property type="evidence" value="ECO:0007669"/>
    <property type="project" value="UniProtKB-SubCell"/>
</dbReference>
<feature type="transmembrane region" description="Helical" evidence="11">
    <location>
        <begin position="188"/>
        <end position="208"/>
    </location>
</feature>
<keyword evidence="3 9" id="KW-0812">Transmembrane</keyword>
<evidence type="ECO:0000256" key="7">
    <source>
        <dbReference type="ARBA" id="ARBA00023170"/>
    </source>
</evidence>
<dbReference type="Gene3D" id="1.20.1070.10">
    <property type="entry name" value="Rhodopsin 7-helix transmembrane proteins"/>
    <property type="match status" value="1"/>
</dbReference>
<protein>
    <submittedName>
        <fullName evidence="13">Biogenic amine-like GPCR</fullName>
    </submittedName>
</protein>
<dbReference type="SMART" id="SM01381">
    <property type="entry name" value="7TM_GPCR_Srsx"/>
    <property type="match status" value="1"/>
</dbReference>
<sequence>MAPVLRSTIRKYGFKVLYQHGHILVLLFCSLGRTRGENSTLTTQQTQPKREIPNDVTYSSSHNLTMNRAEIGVTITILFLIMFVSLAGNILVILSYLISKRLRGYAHLLILNLAISDLCITCLSLPLRICQLFGLEWSDGFTSCSVNVAFTIFFFTASNINLFLVTLDRYLGVIHPVKYRAKGSRKKVKNVIVLSWFVSFTIGFLPLTGLGQRKHDVKGAEFICTFGTVLHVGYVGFVTICTLLVPWVLMIGMYTRVLRVGLSSVQTGMRSKERLQQDRQPVPDKLKKREQRKVRKRANELKLAKAVFLVLTLYTICMVPIGVIDLIQIWSGFLFPETVIKIALMLAYFNPAVNPPIYAASIEHYRKAFIKLLICRRWYEDVRARLQGTRASSYKSSCVGNKSLPVDDKAQPWRSNLAVPGHNGRYGNSSIMQSNNSEYEGSQEELSYDDTTAVGTGLSTLAKSNATSIKRALYTSATTLLSIIFSEEVMDQCLLESAASRGQDPLGESVL</sequence>
<dbReference type="AlphaFoldDB" id="A0A481ZLH5"/>
<dbReference type="GO" id="GO:0004930">
    <property type="term" value="F:G protein-coupled receptor activity"/>
    <property type="evidence" value="ECO:0007669"/>
    <property type="project" value="UniProtKB-KW"/>
</dbReference>
<dbReference type="EMBL" id="MH835295">
    <property type="protein sequence ID" value="QBL02581.1"/>
    <property type="molecule type" value="mRNA"/>
</dbReference>
<keyword evidence="5 9" id="KW-0297">G-protein coupled receptor</keyword>
<reference evidence="13" key="2">
    <citation type="journal article" date="2019" name="BMC Genomics">
        <title>De novo transcriptome assembly of the cubomedusa Tripedalia cystophora, including the analysis of a set of genes involved in peptidergic neurotransmission.</title>
        <authorList>
            <person name="Nielsen S.K."/>
            <person name="Koch T.L."/>
            <person name="Hauser F."/>
            <person name="Garm A."/>
            <person name="Grimmelikhuijzen C.J."/>
        </authorList>
    </citation>
    <scope>NUCLEOTIDE SEQUENCE</scope>
</reference>